<dbReference type="EMBL" id="AMCI01004780">
    <property type="protein sequence ID" value="EJW97403.1"/>
    <property type="molecule type" value="Genomic_DNA"/>
</dbReference>
<dbReference type="AlphaFoldDB" id="J9FSC3"/>
<sequence length="157" mass="18266">MNAIRDTETGEMVATDVIAASKVTARFRNLAERNGQVEVEFDINVPSSIIQSRWRLKLVPELTLMDLRQELEPVYITGMKYRERQLRGYQRYQAFINSIISDTTVFIRKALLETFLQRHYPDTYAMKTDSSFVPEPEAENIFGVPRNRYWNIILGNG</sequence>
<name>J9FSC3_9ZZZZ</name>
<organism evidence="1">
    <name type="scientific">gut metagenome</name>
    <dbReference type="NCBI Taxonomy" id="749906"/>
    <lineage>
        <taxon>unclassified sequences</taxon>
        <taxon>metagenomes</taxon>
        <taxon>organismal metagenomes</taxon>
    </lineage>
</organism>
<accession>J9FSC3</accession>
<gene>
    <name evidence="1" type="ORF">EVA_14491</name>
</gene>
<evidence type="ECO:0000313" key="1">
    <source>
        <dbReference type="EMBL" id="EJW97403.1"/>
    </source>
</evidence>
<protein>
    <submittedName>
        <fullName evidence="1">Uncharacterized protein</fullName>
    </submittedName>
</protein>
<proteinExistence type="predicted"/>
<comment type="caution">
    <text evidence="1">The sequence shown here is derived from an EMBL/GenBank/DDBJ whole genome shotgun (WGS) entry which is preliminary data.</text>
</comment>
<reference evidence="1" key="1">
    <citation type="journal article" date="2012" name="PLoS ONE">
        <title>Gene sets for utilization of primary and secondary nutrition supplies in the distal gut of endangered iberian lynx.</title>
        <authorList>
            <person name="Alcaide M."/>
            <person name="Messina E."/>
            <person name="Richter M."/>
            <person name="Bargiela R."/>
            <person name="Peplies J."/>
            <person name="Huws S.A."/>
            <person name="Newbold C.J."/>
            <person name="Golyshin P.N."/>
            <person name="Simon M.A."/>
            <person name="Lopez G."/>
            <person name="Yakimov M.M."/>
            <person name="Ferrer M."/>
        </authorList>
    </citation>
    <scope>NUCLEOTIDE SEQUENCE</scope>
</reference>